<protein>
    <submittedName>
        <fullName evidence="1">Uncharacterized protein</fullName>
    </submittedName>
</protein>
<accession>A0A934KI29</accession>
<dbReference type="Proteomes" id="UP000620075">
    <property type="component" value="Unassembled WGS sequence"/>
</dbReference>
<comment type="caution">
    <text evidence="1">The sequence shown here is derived from an EMBL/GenBank/DDBJ whole genome shotgun (WGS) entry which is preliminary data.</text>
</comment>
<sequence length="94" mass="10318">MTESQGGKQLRLERSGGFAGLLLRASFQYSQLSEAERGAVEQCFQRWPGSDPAAGQPDRFSYRLELAERSALVPEAHWPEALKALLTALRPTAG</sequence>
<dbReference type="RefSeq" id="WP_338177031.1">
    <property type="nucleotide sequence ID" value="NZ_JAEKNQ010000019.1"/>
</dbReference>
<evidence type="ECO:0000313" key="1">
    <source>
        <dbReference type="EMBL" id="MBJ7602490.1"/>
    </source>
</evidence>
<dbReference type="InterPro" id="IPR049457">
    <property type="entry name" value="Emfourin"/>
</dbReference>
<organism evidence="1 2">
    <name type="scientific">Candidatus Dormiibacter inghamiae</name>
    <dbReference type="NCBI Taxonomy" id="3127013"/>
    <lineage>
        <taxon>Bacteria</taxon>
        <taxon>Bacillati</taxon>
        <taxon>Candidatus Dormiibacterota</taxon>
        <taxon>Candidatus Dormibacteria</taxon>
        <taxon>Candidatus Dormibacterales</taxon>
        <taxon>Candidatus Dormibacteraceae</taxon>
        <taxon>Candidatus Dormiibacter</taxon>
    </lineage>
</organism>
<evidence type="ECO:0000313" key="2">
    <source>
        <dbReference type="Proteomes" id="UP000620075"/>
    </source>
</evidence>
<dbReference type="AlphaFoldDB" id="A0A934KI29"/>
<name>A0A934KI29_9BACT</name>
<dbReference type="EMBL" id="JAEKNQ010000019">
    <property type="protein sequence ID" value="MBJ7602490.1"/>
    <property type="molecule type" value="Genomic_DNA"/>
</dbReference>
<gene>
    <name evidence="1" type="ORF">JF888_04745</name>
</gene>
<dbReference type="Pfam" id="PF20242">
    <property type="entry name" value="Emfourin"/>
    <property type="match status" value="1"/>
</dbReference>
<reference evidence="1 2" key="1">
    <citation type="submission" date="2020-10" db="EMBL/GenBank/DDBJ databases">
        <title>Ca. Dormibacterota MAGs.</title>
        <authorList>
            <person name="Montgomery K."/>
        </authorList>
    </citation>
    <scope>NUCLEOTIDE SEQUENCE [LARGE SCALE GENOMIC DNA]</scope>
    <source>
        <strain evidence="1">SC8811_S16_3</strain>
    </source>
</reference>
<proteinExistence type="predicted"/>